<feature type="compositionally biased region" description="Basic and acidic residues" evidence="2">
    <location>
        <begin position="1"/>
        <end position="25"/>
    </location>
</feature>
<dbReference type="Pfam" id="PF17782">
    <property type="entry name" value="WHD_DprA"/>
    <property type="match status" value="1"/>
</dbReference>
<dbReference type="Gene3D" id="1.10.10.10">
    <property type="entry name" value="Winged helix-like DNA-binding domain superfamily/Winged helix DNA-binding domain"/>
    <property type="match status" value="1"/>
</dbReference>
<evidence type="ECO:0000256" key="2">
    <source>
        <dbReference type="SAM" id="MobiDB-lite"/>
    </source>
</evidence>
<evidence type="ECO:0000256" key="1">
    <source>
        <dbReference type="ARBA" id="ARBA00006525"/>
    </source>
</evidence>
<keyword evidence="6" id="KW-1185">Reference proteome</keyword>
<dbReference type="InterPro" id="IPR041614">
    <property type="entry name" value="DprA_WH"/>
</dbReference>
<dbReference type="Pfam" id="PF02481">
    <property type="entry name" value="DNA_processg_A"/>
    <property type="match status" value="1"/>
</dbReference>
<accession>A0A9E5MPA8</accession>
<evidence type="ECO:0000313" key="6">
    <source>
        <dbReference type="Proteomes" id="UP000787472"/>
    </source>
</evidence>
<comment type="similarity">
    <text evidence="1">Belongs to the DprA/Smf family.</text>
</comment>
<dbReference type="NCBIfam" id="TIGR00732">
    <property type="entry name" value="dprA"/>
    <property type="match status" value="1"/>
</dbReference>
<evidence type="ECO:0000259" key="3">
    <source>
        <dbReference type="Pfam" id="PF02481"/>
    </source>
</evidence>
<dbReference type="AlphaFoldDB" id="A0A9E5MPA8"/>
<proteinExistence type="inferred from homology"/>
<dbReference type="InterPro" id="IPR003488">
    <property type="entry name" value="DprA"/>
</dbReference>
<dbReference type="InterPro" id="IPR036388">
    <property type="entry name" value="WH-like_DNA-bd_sf"/>
</dbReference>
<dbReference type="Gene3D" id="3.40.50.450">
    <property type="match status" value="1"/>
</dbReference>
<feature type="domain" description="Smf/DprA SLOG" evidence="3">
    <location>
        <begin position="133"/>
        <end position="342"/>
    </location>
</feature>
<dbReference type="PANTHER" id="PTHR43022:SF1">
    <property type="entry name" value="PROTEIN SMF"/>
    <property type="match status" value="1"/>
</dbReference>
<organism evidence="5 6">
    <name type="scientific">Pseudomaricurvus hydrocarbonicus</name>
    <dbReference type="NCBI Taxonomy" id="1470433"/>
    <lineage>
        <taxon>Bacteria</taxon>
        <taxon>Pseudomonadati</taxon>
        <taxon>Pseudomonadota</taxon>
        <taxon>Gammaproteobacteria</taxon>
        <taxon>Cellvibrionales</taxon>
        <taxon>Cellvibrionaceae</taxon>
        <taxon>Pseudomaricurvus</taxon>
    </lineage>
</organism>
<dbReference type="PANTHER" id="PTHR43022">
    <property type="entry name" value="PROTEIN SMF"/>
    <property type="match status" value="1"/>
</dbReference>
<name>A0A9E5MPA8_9GAMM</name>
<dbReference type="RefSeq" id="WP_167191474.1">
    <property type="nucleotide sequence ID" value="NZ_JAAONZ010000022.1"/>
</dbReference>
<sequence>MGKGETGCRDGVDTGIDRNVDRNGESDAEPGIGTEGGVEPLSPWSSSSGDDPCWLIPFLLSLPGFGVARYWQLRQQSLPLGRLLTQPLDSLLPFFPAPSHSPLRDFYRHRTDSQSWRLFAERHQALAERGVTILTHEDLRYPELLAVISQAPPVLYLRGSVEALNMPQIAFVGSRHGTLNGKDTARHFARYLASVGLGVTSGLAQGIDACAHQGALAGGGATIAVMGTGIDRVYPARHRGMADDIVAAGGVLVTEFPPGTPAHSGNFPRRNRIISGLSLGVVVVEAALKSGSLITARCALEQNREVFAIPGSIHNPLSRGCHHLIRDGATLVETAEDIARELRGWASNTVTRDFRHAPLPLPLPAGGEPAAEERLAGLTRAEAALLKALGFDVCDFDELLARLSWATPELLATLMQLELRGLISQEGGNVVRLG</sequence>
<feature type="domain" description="DprA winged helix" evidence="4">
    <location>
        <begin position="370"/>
        <end position="429"/>
    </location>
</feature>
<feature type="region of interest" description="Disordered" evidence="2">
    <location>
        <begin position="1"/>
        <end position="45"/>
    </location>
</feature>
<dbReference type="SUPFAM" id="SSF102405">
    <property type="entry name" value="MCP/YpsA-like"/>
    <property type="match status" value="1"/>
</dbReference>
<dbReference type="GO" id="GO:0009294">
    <property type="term" value="P:DNA-mediated transformation"/>
    <property type="evidence" value="ECO:0007669"/>
    <property type="project" value="InterPro"/>
</dbReference>
<dbReference type="Proteomes" id="UP000787472">
    <property type="component" value="Unassembled WGS sequence"/>
</dbReference>
<reference evidence="5" key="1">
    <citation type="submission" date="2020-03" db="EMBL/GenBank/DDBJ databases">
        <authorList>
            <person name="Guo F."/>
        </authorList>
    </citation>
    <scope>NUCLEOTIDE SEQUENCE</scope>
    <source>
        <strain evidence="5">JCM 30134</strain>
    </source>
</reference>
<dbReference type="EMBL" id="JAAONZ010000022">
    <property type="protein sequence ID" value="NHO67941.1"/>
    <property type="molecule type" value="Genomic_DNA"/>
</dbReference>
<dbReference type="InterPro" id="IPR057666">
    <property type="entry name" value="DrpA_SLOG"/>
</dbReference>
<gene>
    <name evidence="5" type="primary">dprA</name>
    <name evidence="5" type="ORF">G8770_20530</name>
</gene>
<comment type="caution">
    <text evidence="5">The sequence shown here is derived from an EMBL/GenBank/DDBJ whole genome shotgun (WGS) entry which is preliminary data.</text>
</comment>
<protein>
    <submittedName>
        <fullName evidence="5">DNA-protecting protein DprA</fullName>
    </submittedName>
</protein>
<evidence type="ECO:0000259" key="4">
    <source>
        <dbReference type="Pfam" id="PF17782"/>
    </source>
</evidence>
<evidence type="ECO:0000313" key="5">
    <source>
        <dbReference type="EMBL" id="NHO67941.1"/>
    </source>
</evidence>